<dbReference type="InterPro" id="IPR004875">
    <property type="entry name" value="DDE_SF_endonuclease_dom"/>
</dbReference>
<dbReference type="GO" id="GO:0005634">
    <property type="term" value="C:nucleus"/>
    <property type="evidence" value="ECO:0007669"/>
    <property type="project" value="TreeGrafter"/>
</dbReference>
<proteinExistence type="predicted"/>
<dbReference type="GO" id="GO:0003677">
    <property type="term" value="F:DNA binding"/>
    <property type="evidence" value="ECO:0007669"/>
    <property type="project" value="UniProtKB-KW"/>
</dbReference>
<reference evidence="3 4" key="1">
    <citation type="submission" date="2019-07" db="EMBL/GenBank/DDBJ databases">
        <title>Genomics analysis of Aphanomyces spp. identifies a new class of oomycete effector associated with host adaptation.</title>
        <authorList>
            <person name="Gaulin E."/>
        </authorList>
    </citation>
    <scope>NUCLEOTIDE SEQUENCE [LARGE SCALE GENOMIC DNA]</scope>
    <source>
        <strain evidence="3 4">ATCC 201684</strain>
    </source>
</reference>
<dbReference type="AlphaFoldDB" id="A0A6G0X7M2"/>
<evidence type="ECO:0000313" key="4">
    <source>
        <dbReference type="Proteomes" id="UP000481153"/>
    </source>
</evidence>
<dbReference type="Gene3D" id="3.30.420.10">
    <property type="entry name" value="Ribonuclease H-like superfamily/Ribonuclease H"/>
    <property type="match status" value="1"/>
</dbReference>
<evidence type="ECO:0000256" key="1">
    <source>
        <dbReference type="ARBA" id="ARBA00023125"/>
    </source>
</evidence>
<dbReference type="Pfam" id="PF03184">
    <property type="entry name" value="DDE_1"/>
    <property type="match status" value="1"/>
</dbReference>
<evidence type="ECO:0000259" key="2">
    <source>
        <dbReference type="PROSITE" id="PS51253"/>
    </source>
</evidence>
<dbReference type="PANTHER" id="PTHR19303">
    <property type="entry name" value="TRANSPOSON"/>
    <property type="match status" value="1"/>
</dbReference>
<dbReference type="PANTHER" id="PTHR19303:SF73">
    <property type="entry name" value="PROTEIN PDC2"/>
    <property type="match status" value="1"/>
</dbReference>
<dbReference type="InterPro" id="IPR006600">
    <property type="entry name" value="HTH_CenpB_DNA-bd_dom"/>
</dbReference>
<keyword evidence="1" id="KW-0238">DNA-binding</keyword>
<sequence length="423" mass="48752">MPGSKTKHVRLELAQKMAIVEHYDLNPRATLEEVAAWTQLHFDLERRPSLPTISRILRNKVDEDRAKWMPHCKTYRSIASDTLVERILHWINLCEKHEVPIVTYRTIREKATQFSVLDNSGMNTSRSFSNGWIHRLLKRNGLSSRQTRGEAASVDKENVVQARNSMLELTRKYDPIDVYNMDETAFFYRKPPTRSISRNPMSGFKVSKKRMTVVVASNATGSDKIPLLFIGNAQKPRAFKRLTPQELNIDYSNTKKGWMTSQVFSDWVRHFNSRMASEDRRVILIVDNAPSHRVDEDLSNVTLRFLPPNTTSVLQPMDSGVIAAFKSHIRRIQTRYLVDECDKLFKSHEDSHSPLSVKEIEQIFAVNELTAINWATEAWANVTQTTIRNCWLHAGIVDEGYHDLLSRVKSLRVHHPTICEMSV</sequence>
<accession>A0A6G0X7M2</accession>
<evidence type="ECO:0000313" key="3">
    <source>
        <dbReference type="EMBL" id="KAF0736035.1"/>
    </source>
</evidence>
<dbReference type="Gene3D" id="1.10.10.60">
    <property type="entry name" value="Homeodomain-like"/>
    <property type="match status" value="2"/>
</dbReference>
<feature type="domain" description="HTH CENPB-type" evidence="2">
    <location>
        <begin position="71"/>
        <end position="146"/>
    </location>
</feature>
<name>A0A6G0X7M2_9STRA</name>
<dbReference type="EMBL" id="VJMJ01000090">
    <property type="protein sequence ID" value="KAF0736035.1"/>
    <property type="molecule type" value="Genomic_DNA"/>
</dbReference>
<organism evidence="3 4">
    <name type="scientific">Aphanomyces euteiches</name>
    <dbReference type="NCBI Taxonomy" id="100861"/>
    <lineage>
        <taxon>Eukaryota</taxon>
        <taxon>Sar</taxon>
        <taxon>Stramenopiles</taxon>
        <taxon>Oomycota</taxon>
        <taxon>Saprolegniomycetes</taxon>
        <taxon>Saprolegniales</taxon>
        <taxon>Verrucalvaceae</taxon>
        <taxon>Aphanomyces</taxon>
    </lineage>
</organism>
<dbReference type="InterPro" id="IPR036397">
    <property type="entry name" value="RNaseH_sf"/>
</dbReference>
<dbReference type="Pfam" id="PF03221">
    <property type="entry name" value="HTH_Tnp_Tc5"/>
    <property type="match status" value="1"/>
</dbReference>
<dbReference type="Proteomes" id="UP000481153">
    <property type="component" value="Unassembled WGS sequence"/>
</dbReference>
<dbReference type="VEuPathDB" id="FungiDB:AeMF1_013724"/>
<protein>
    <recommendedName>
        <fullName evidence="2">HTH CENPB-type domain-containing protein</fullName>
    </recommendedName>
</protein>
<comment type="caution">
    <text evidence="3">The sequence shown here is derived from an EMBL/GenBank/DDBJ whole genome shotgun (WGS) entry which is preliminary data.</text>
</comment>
<dbReference type="InterPro" id="IPR050863">
    <property type="entry name" value="CenT-Element_Derived"/>
</dbReference>
<gene>
    <name evidence="3" type="ORF">Ae201684_007623</name>
</gene>
<dbReference type="PROSITE" id="PS51253">
    <property type="entry name" value="HTH_CENPB"/>
    <property type="match status" value="1"/>
</dbReference>
<keyword evidence="4" id="KW-1185">Reference proteome</keyword>